<evidence type="ECO:0000256" key="4">
    <source>
        <dbReference type="ARBA" id="ARBA00023187"/>
    </source>
</evidence>
<dbReference type="PROSITE" id="PS50082">
    <property type="entry name" value="WD_REPEATS_2"/>
    <property type="match status" value="3"/>
</dbReference>
<evidence type="ECO:0000256" key="3">
    <source>
        <dbReference type="ARBA" id="ARBA00022737"/>
    </source>
</evidence>
<dbReference type="GO" id="GO:0000387">
    <property type="term" value="P:spliceosomal snRNP assembly"/>
    <property type="evidence" value="ECO:0007669"/>
    <property type="project" value="TreeGrafter"/>
</dbReference>
<sequence length="338" mass="37158">MLSMQKQPTGPPNPPLKRSPTPQESSSSSGPRQIPLTCTGHTRPVVDLGFSGFTYTGDFFLISACKDSIPILRRGNTGDWVGSFTGHKGAVWSARLSRDATISVTGSADFTAKLWNNLTGQPTATLNHSHVVRTVDISDDGRYVLTAGYEKKVRIFDLQNNPATDAIRTLEGSQNEIKTALLDGEHGLVFAGDGKSLRVWDLRTSSQVDVREFDSEITSLRFSWDKKFIICTAGKVVYFYNSVTAALEKQFETYINVSSASLHPTGTKFVCGGSSDLWVRTYDWATGQEHEVYKGHHGPIHCVSYSPDGHLYATGSEDGTVRLWQTVPGIAYGLWEKQ</sequence>
<evidence type="ECO:0000256" key="5">
    <source>
        <dbReference type="ARBA" id="ARBA00038394"/>
    </source>
</evidence>
<evidence type="ECO:0000256" key="7">
    <source>
        <dbReference type="PROSITE-ProRule" id="PRU00221"/>
    </source>
</evidence>
<dbReference type="Pfam" id="PF00400">
    <property type="entry name" value="WD40"/>
    <property type="match status" value="3"/>
</dbReference>
<feature type="repeat" description="WD" evidence="7">
    <location>
        <begin position="84"/>
        <end position="125"/>
    </location>
</feature>
<evidence type="ECO:0000256" key="2">
    <source>
        <dbReference type="ARBA" id="ARBA00022664"/>
    </source>
</evidence>
<dbReference type="PROSITE" id="PS50294">
    <property type="entry name" value="WD_REPEATS_REGION"/>
    <property type="match status" value="2"/>
</dbReference>
<dbReference type="InterPro" id="IPR036322">
    <property type="entry name" value="WD40_repeat_dom_sf"/>
</dbReference>
<dbReference type="PANTHER" id="PTHR19877:SF13">
    <property type="entry name" value="SERINE-THREONINE KINASE RECEPTOR-ASSOCIATED PROTEIN"/>
    <property type="match status" value="1"/>
</dbReference>
<evidence type="ECO:0000256" key="1">
    <source>
        <dbReference type="ARBA" id="ARBA00022574"/>
    </source>
</evidence>
<dbReference type="CDD" id="cd00200">
    <property type="entry name" value="WD40"/>
    <property type="match status" value="1"/>
</dbReference>
<dbReference type="Proteomes" id="UP001212841">
    <property type="component" value="Unassembled WGS sequence"/>
</dbReference>
<evidence type="ECO:0000256" key="6">
    <source>
        <dbReference type="ARBA" id="ARBA00040390"/>
    </source>
</evidence>
<dbReference type="GO" id="GO:0032797">
    <property type="term" value="C:SMN complex"/>
    <property type="evidence" value="ECO:0007669"/>
    <property type="project" value="TreeGrafter"/>
</dbReference>
<feature type="repeat" description="WD" evidence="7">
    <location>
        <begin position="293"/>
        <end position="325"/>
    </location>
</feature>
<organism evidence="9 10">
    <name type="scientific">Rhizophlyctis rosea</name>
    <dbReference type="NCBI Taxonomy" id="64517"/>
    <lineage>
        <taxon>Eukaryota</taxon>
        <taxon>Fungi</taxon>
        <taxon>Fungi incertae sedis</taxon>
        <taxon>Chytridiomycota</taxon>
        <taxon>Chytridiomycota incertae sedis</taxon>
        <taxon>Chytridiomycetes</taxon>
        <taxon>Rhizophlyctidales</taxon>
        <taxon>Rhizophlyctidaceae</taxon>
        <taxon>Rhizophlyctis</taxon>
    </lineage>
</organism>
<keyword evidence="4" id="KW-0508">mRNA splicing</keyword>
<keyword evidence="10" id="KW-1185">Reference proteome</keyword>
<proteinExistence type="inferred from homology"/>
<dbReference type="Gene3D" id="2.130.10.10">
    <property type="entry name" value="YVTN repeat-like/Quinoprotein amine dehydrogenase"/>
    <property type="match status" value="1"/>
</dbReference>
<comment type="similarity">
    <text evidence="5">Belongs to the WD repeat STRAP family.</text>
</comment>
<keyword evidence="3" id="KW-0677">Repeat</keyword>
<reference evidence="9" key="1">
    <citation type="submission" date="2020-05" db="EMBL/GenBank/DDBJ databases">
        <title>Phylogenomic resolution of chytrid fungi.</title>
        <authorList>
            <person name="Stajich J.E."/>
            <person name="Amses K."/>
            <person name="Simmons R."/>
            <person name="Seto K."/>
            <person name="Myers J."/>
            <person name="Bonds A."/>
            <person name="Quandt C.A."/>
            <person name="Barry K."/>
            <person name="Liu P."/>
            <person name="Grigoriev I."/>
            <person name="Longcore J.E."/>
            <person name="James T.Y."/>
        </authorList>
    </citation>
    <scope>NUCLEOTIDE SEQUENCE</scope>
    <source>
        <strain evidence="9">JEL0318</strain>
    </source>
</reference>
<dbReference type="AlphaFoldDB" id="A0AAD5S6L1"/>
<evidence type="ECO:0000256" key="8">
    <source>
        <dbReference type="SAM" id="MobiDB-lite"/>
    </source>
</evidence>
<name>A0AAD5S6L1_9FUNG</name>
<accession>A0AAD5S6L1</accession>
<evidence type="ECO:0000313" key="9">
    <source>
        <dbReference type="EMBL" id="KAJ3044344.1"/>
    </source>
</evidence>
<evidence type="ECO:0000313" key="10">
    <source>
        <dbReference type="Proteomes" id="UP001212841"/>
    </source>
</evidence>
<feature type="region of interest" description="Disordered" evidence="8">
    <location>
        <begin position="1"/>
        <end position="38"/>
    </location>
</feature>
<dbReference type="InterPro" id="IPR015943">
    <property type="entry name" value="WD40/YVTN_repeat-like_dom_sf"/>
</dbReference>
<comment type="caution">
    <text evidence="9">The sequence shown here is derived from an EMBL/GenBank/DDBJ whole genome shotgun (WGS) entry which is preliminary data.</text>
</comment>
<protein>
    <recommendedName>
        <fullName evidence="6">Serine-threonine kinase receptor-associated protein</fullName>
    </recommendedName>
</protein>
<feature type="repeat" description="WD" evidence="7">
    <location>
        <begin position="125"/>
        <end position="166"/>
    </location>
</feature>
<dbReference type="EMBL" id="JADGJD010001300">
    <property type="protein sequence ID" value="KAJ3044344.1"/>
    <property type="molecule type" value="Genomic_DNA"/>
</dbReference>
<dbReference type="GO" id="GO:0003723">
    <property type="term" value="F:RNA binding"/>
    <property type="evidence" value="ECO:0007669"/>
    <property type="project" value="TreeGrafter"/>
</dbReference>
<dbReference type="SUPFAM" id="SSF50978">
    <property type="entry name" value="WD40 repeat-like"/>
    <property type="match status" value="1"/>
</dbReference>
<gene>
    <name evidence="9" type="ORF">HK097_001537</name>
</gene>
<keyword evidence="1 7" id="KW-0853">WD repeat</keyword>
<keyword evidence="2" id="KW-0507">mRNA processing</keyword>
<dbReference type="InterPro" id="IPR001680">
    <property type="entry name" value="WD40_rpt"/>
</dbReference>
<dbReference type="PANTHER" id="PTHR19877">
    <property type="entry name" value="EUKARYOTIC TRANSLATION INITIATION FACTOR 3 SUBUNIT I"/>
    <property type="match status" value="1"/>
</dbReference>
<dbReference type="SMART" id="SM00320">
    <property type="entry name" value="WD40"/>
    <property type="match status" value="7"/>
</dbReference>